<dbReference type="Proteomes" id="UP000050761">
    <property type="component" value="Unassembled WGS sequence"/>
</dbReference>
<proteinExistence type="predicted"/>
<dbReference type="SUPFAM" id="SSF81321">
    <property type="entry name" value="Family A G protein-coupled receptor-like"/>
    <property type="match status" value="1"/>
</dbReference>
<sequence length="126" mass="14344">LTRSPKLLPCCSMFRGSVLLRRVRVMPSRLGKFVDVVLKVVDGCFRCERYCVQFLLMFLTYTAAWLTFFVYPAIGIKAPEAYAITLGIVVLNGGVNSIIYLILNKEVRLLSCPERSNRFVLLHIIK</sequence>
<keyword evidence="1" id="KW-1133">Transmembrane helix</keyword>
<dbReference type="WBParaSite" id="HPBE_0001008201-mRNA-1">
    <property type="protein sequence ID" value="HPBE_0001008201-mRNA-1"/>
    <property type="gene ID" value="HPBE_0001008201"/>
</dbReference>
<name>A0A183FQP7_HELPZ</name>
<evidence type="ECO:0000313" key="2">
    <source>
        <dbReference type="Proteomes" id="UP000050761"/>
    </source>
</evidence>
<protein>
    <submittedName>
        <fullName evidence="3">G_PROTEIN_RECEP_F1_2 domain-containing protein</fullName>
    </submittedName>
</protein>
<reference evidence="3" key="1">
    <citation type="submission" date="2019-09" db="UniProtKB">
        <authorList>
            <consortium name="WormBaseParasite"/>
        </authorList>
    </citation>
    <scope>IDENTIFICATION</scope>
</reference>
<keyword evidence="2" id="KW-1185">Reference proteome</keyword>
<accession>A0A183FQP7</accession>
<dbReference type="AlphaFoldDB" id="A0A183FQP7"/>
<feature type="transmembrane region" description="Helical" evidence="1">
    <location>
        <begin position="54"/>
        <end position="75"/>
    </location>
</feature>
<feature type="transmembrane region" description="Helical" evidence="1">
    <location>
        <begin position="81"/>
        <end position="103"/>
    </location>
</feature>
<keyword evidence="1" id="KW-0812">Transmembrane</keyword>
<keyword evidence="1" id="KW-0472">Membrane</keyword>
<evidence type="ECO:0000256" key="1">
    <source>
        <dbReference type="SAM" id="Phobius"/>
    </source>
</evidence>
<evidence type="ECO:0000313" key="3">
    <source>
        <dbReference type="WBParaSite" id="HPBE_0001008201-mRNA-1"/>
    </source>
</evidence>
<organism evidence="2 3">
    <name type="scientific">Heligmosomoides polygyrus</name>
    <name type="common">Parasitic roundworm</name>
    <dbReference type="NCBI Taxonomy" id="6339"/>
    <lineage>
        <taxon>Eukaryota</taxon>
        <taxon>Metazoa</taxon>
        <taxon>Ecdysozoa</taxon>
        <taxon>Nematoda</taxon>
        <taxon>Chromadorea</taxon>
        <taxon>Rhabditida</taxon>
        <taxon>Rhabditina</taxon>
        <taxon>Rhabditomorpha</taxon>
        <taxon>Strongyloidea</taxon>
        <taxon>Heligmosomidae</taxon>
        <taxon>Heligmosomoides</taxon>
    </lineage>
</organism>